<dbReference type="Proteomes" id="UP000006729">
    <property type="component" value="Chromosome 18"/>
</dbReference>
<proteinExistence type="predicted"/>
<dbReference type="EMBL" id="CM009307">
    <property type="protein sequence ID" value="KAI9378703.1"/>
    <property type="molecule type" value="Genomic_DNA"/>
</dbReference>
<keyword evidence="2" id="KW-1185">Reference proteome</keyword>
<organism evidence="1 2">
    <name type="scientific">Populus trichocarpa</name>
    <name type="common">Western balsam poplar</name>
    <name type="synonym">Populus balsamifera subsp. trichocarpa</name>
    <dbReference type="NCBI Taxonomy" id="3694"/>
    <lineage>
        <taxon>Eukaryota</taxon>
        <taxon>Viridiplantae</taxon>
        <taxon>Streptophyta</taxon>
        <taxon>Embryophyta</taxon>
        <taxon>Tracheophyta</taxon>
        <taxon>Spermatophyta</taxon>
        <taxon>Magnoliopsida</taxon>
        <taxon>eudicotyledons</taxon>
        <taxon>Gunneridae</taxon>
        <taxon>Pentapetalae</taxon>
        <taxon>rosids</taxon>
        <taxon>fabids</taxon>
        <taxon>Malpighiales</taxon>
        <taxon>Salicaceae</taxon>
        <taxon>Saliceae</taxon>
        <taxon>Populus</taxon>
    </lineage>
</organism>
<gene>
    <name evidence="1" type="ORF">POPTR_018G138802v4</name>
</gene>
<protein>
    <submittedName>
        <fullName evidence="1">Uncharacterized protein</fullName>
    </submittedName>
</protein>
<accession>A0ACC0RN53</accession>
<name>A0ACC0RN53_POPTR</name>
<sequence length="284" mass="32061">MPLRKPSAQMQTTVAGKEAEVNILGKLSHPNLVKLLGYCREKEVPLVYEFMQNGSLNYHLFGKRSIRPLPWDIRLKVAVGMAAGLLALFRGVGNSQRSNPKKFLNADTFCLWSPMWSSFDCGFNWINPKSSTLISSIMQKYQILAWCQFFHLMIHVSKLVMGTNGYAAPEIMSAGRFYAKSDVYSFGVVLVEMLTGSRAIDTKRPNGQDIVVNWVIPFLSNKRKLKKKTMDTRLEGKYPIKEASLIAQLAIRCLQLEPQFRPSMKEIAETSEQIVAHQLKATLA</sequence>
<evidence type="ECO:0000313" key="1">
    <source>
        <dbReference type="EMBL" id="KAI9378703.1"/>
    </source>
</evidence>
<evidence type="ECO:0000313" key="2">
    <source>
        <dbReference type="Proteomes" id="UP000006729"/>
    </source>
</evidence>
<comment type="caution">
    <text evidence="1">The sequence shown here is derived from an EMBL/GenBank/DDBJ whole genome shotgun (WGS) entry which is preliminary data.</text>
</comment>
<reference evidence="1 2" key="1">
    <citation type="journal article" date="2006" name="Science">
        <title>The genome of black cottonwood, Populus trichocarpa (Torr. &amp; Gray).</title>
        <authorList>
            <person name="Tuskan G.A."/>
            <person name="Difazio S."/>
            <person name="Jansson S."/>
            <person name="Bohlmann J."/>
            <person name="Grigoriev I."/>
            <person name="Hellsten U."/>
            <person name="Putnam N."/>
            <person name="Ralph S."/>
            <person name="Rombauts S."/>
            <person name="Salamov A."/>
            <person name="Schein J."/>
            <person name="Sterck L."/>
            <person name="Aerts A."/>
            <person name="Bhalerao R.R."/>
            <person name="Bhalerao R.P."/>
            <person name="Blaudez D."/>
            <person name="Boerjan W."/>
            <person name="Brun A."/>
            <person name="Brunner A."/>
            <person name="Busov V."/>
            <person name="Campbell M."/>
            <person name="Carlson J."/>
            <person name="Chalot M."/>
            <person name="Chapman J."/>
            <person name="Chen G.L."/>
            <person name="Cooper D."/>
            <person name="Coutinho P.M."/>
            <person name="Couturier J."/>
            <person name="Covert S."/>
            <person name="Cronk Q."/>
            <person name="Cunningham R."/>
            <person name="Davis J."/>
            <person name="Degroeve S."/>
            <person name="Dejardin A."/>
            <person name="Depamphilis C."/>
            <person name="Detter J."/>
            <person name="Dirks B."/>
            <person name="Dubchak I."/>
            <person name="Duplessis S."/>
            <person name="Ehlting J."/>
            <person name="Ellis B."/>
            <person name="Gendler K."/>
            <person name="Goodstein D."/>
            <person name="Gribskov M."/>
            <person name="Grimwood J."/>
            <person name="Groover A."/>
            <person name="Gunter L."/>
            <person name="Hamberger B."/>
            <person name="Heinze B."/>
            <person name="Helariutta Y."/>
            <person name="Henrissat B."/>
            <person name="Holligan D."/>
            <person name="Holt R."/>
            <person name="Huang W."/>
            <person name="Islam-Faridi N."/>
            <person name="Jones S."/>
            <person name="Jones-Rhoades M."/>
            <person name="Jorgensen R."/>
            <person name="Joshi C."/>
            <person name="Kangasjarvi J."/>
            <person name="Karlsson J."/>
            <person name="Kelleher C."/>
            <person name="Kirkpatrick R."/>
            <person name="Kirst M."/>
            <person name="Kohler A."/>
            <person name="Kalluri U."/>
            <person name="Larimer F."/>
            <person name="Leebens-Mack J."/>
            <person name="Leple J.C."/>
            <person name="Locascio P."/>
            <person name="Lou Y."/>
            <person name="Lucas S."/>
            <person name="Martin F."/>
            <person name="Montanini B."/>
            <person name="Napoli C."/>
            <person name="Nelson D.R."/>
            <person name="Nelson C."/>
            <person name="Nieminen K."/>
            <person name="Nilsson O."/>
            <person name="Pereda V."/>
            <person name="Peter G."/>
            <person name="Philippe R."/>
            <person name="Pilate G."/>
            <person name="Poliakov A."/>
            <person name="Razumovskaya J."/>
            <person name="Richardson P."/>
            <person name="Rinaldi C."/>
            <person name="Ritland K."/>
            <person name="Rouze P."/>
            <person name="Ryaboy D."/>
            <person name="Schmutz J."/>
            <person name="Schrader J."/>
            <person name="Segerman B."/>
            <person name="Shin H."/>
            <person name="Siddiqui A."/>
            <person name="Sterky F."/>
            <person name="Terry A."/>
            <person name="Tsai C.J."/>
            <person name="Uberbacher E."/>
            <person name="Unneberg P."/>
            <person name="Vahala J."/>
            <person name="Wall K."/>
            <person name="Wessler S."/>
            <person name="Yang G."/>
            <person name="Yin T."/>
            <person name="Douglas C."/>
            <person name="Marra M."/>
            <person name="Sandberg G."/>
            <person name="Van de Peer Y."/>
            <person name="Rokhsar D."/>
        </authorList>
    </citation>
    <scope>NUCLEOTIDE SEQUENCE [LARGE SCALE GENOMIC DNA]</scope>
    <source>
        <strain evidence="2">cv. Nisqually</strain>
    </source>
</reference>